<dbReference type="InterPro" id="IPR023214">
    <property type="entry name" value="HAD_sf"/>
</dbReference>
<dbReference type="PANTHER" id="PTHR18901:SF38">
    <property type="entry name" value="PSEUDOURIDINE-5'-PHOSPHATASE"/>
    <property type="match status" value="1"/>
</dbReference>
<dbReference type="SFLD" id="SFLDG01129">
    <property type="entry name" value="C1.5:_HAD__Beta-PGM__Phosphata"/>
    <property type="match status" value="1"/>
</dbReference>
<dbReference type="Gene3D" id="3.40.50.1000">
    <property type="entry name" value="HAD superfamily/HAD-like"/>
    <property type="match status" value="1"/>
</dbReference>
<feature type="non-terminal residue" evidence="1">
    <location>
        <position position="1"/>
    </location>
</feature>
<dbReference type="NCBIfam" id="TIGR01509">
    <property type="entry name" value="HAD-SF-IA-v3"/>
    <property type="match status" value="1"/>
</dbReference>
<protein>
    <submittedName>
        <fullName evidence="1">Hydrolase, haloacid dehalogenase-like family</fullName>
    </submittedName>
</protein>
<sequence length="216" mass="25277">KIIDQKVKGFVFDLDGTILDSLKVWKVIDDTFFQKRNITYDYNKLFNQTMGLSFKIKADFVKQYYKLEDSIEQIYNEWFQHYEQLLKQNVDFFPGVIELFEHLKQYGIQIGIATANTLFVWTEMTRKYPQLINLVQNVTTCEEVGKDKPNPLVYFKCMEKMGLTFDQCIVFEDSLTGLLGAQKTKSQTVCVLSDLYQKEDKIKLANYVLTTYVGIV</sequence>
<dbReference type="GO" id="GO:0016791">
    <property type="term" value="F:phosphatase activity"/>
    <property type="evidence" value="ECO:0007669"/>
    <property type="project" value="TreeGrafter"/>
</dbReference>
<evidence type="ECO:0000313" key="1">
    <source>
        <dbReference type="EMBL" id="JAP92523.1"/>
    </source>
</evidence>
<dbReference type="Gene3D" id="1.10.150.240">
    <property type="entry name" value="Putative phosphatase, domain 2"/>
    <property type="match status" value="1"/>
</dbReference>
<dbReference type="SUPFAM" id="SSF56784">
    <property type="entry name" value="HAD-like"/>
    <property type="match status" value="1"/>
</dbReference>
<dbReference type="AlphaFoldDB" id="A0A146K6S5"/>
<name>A0A146K6S5_9EUKA</name>
<dbReference type="InterPro" id="IPR036412">
    <property type="entry name" value="HAD-like_sf"/>
</dbReference>
<reference evidence="1" key="1">
    <citation type="submission" date="2015-07" db="EMBL/GenBank/DDBJ databases">
        <title>Adaptation to a free-living lifestyle via gene acquisitions in the diplomonad Trepomonas sp. PC1.</title>
        <authorList>
            <person name="Xu F."/>
            <person name="Jerlstrom-Hultqvist J."/>
            <person name="Kolisko M."/>
            <person name="Simpson A.G.B."/>
            <person name="Roger A.J."/>
            <person name="Svard S.G."/>
            <person name="Andersson J.O."/>
        </authorList>
    </citation>
    <scope>NUCLEOTIDE SEQUENCE</scope>
    <source>
        <strain evidence="1">PC1</strain>
    </source>
</reference>
<dbReference type="PANTHER" id="PTHR18901">
    <property type="entry name" value="2-DEOXYGLUCOSE-6-PHOSPHATE PHOSPHATASE 2"/>
    <property type="match status" value="1"/>
</dbReference>
<keyword evidence="1" id="KW-0378">Hydrolase</keyword>
<dbReference type="InterPro" id="IPR023198">
    <property type="entry name" value="PGP-like_dom2"/>
</dbReference>
<dbReference type="Pfam" id="PF13419">
    <property type="entry name" value="HAD_2"/>
    <property type="match status" value="1"/>
</dbReference>
<accession>A0A146K6S5</accession>
<proteinExistence type="predicted"/>
<gene>
    <name evidence="1" type="ORF">TPC1_15505</name>
</gene>
<dbReference type="InterPro" id="IPR041492">
    <property type="entry name" value="HAD_2"/>
</dbReference>
<organism evidence="1">
    <name type="scientific">Trepomonas sp. PC1</name>
    <dbReference type="NCBI Taxonomy" id="1076344"/>
    <lineage>
        <taxon>Eukaryota</taxon>
        <taxon>Metamonada</taxon>
        <taxon>Diplomonadida</taxon>
        <taxon>Hexamitidae</taxon>
        <taxon>Hexamitinae</taxon>
        <taxon>Trepomonas</taxon>
    </lineage>
</organism>
<dbReference type="SFLD" id="SFLDS00003">
    <property type="entry name" value="Haloacid_Dehalogenase"/>
    <property type="match status" value="1"/>
</dbReference>
<dbReference type="EMBL" id="GDID01004083">
    <property type="protein sequence ID" value="JAP92523.1"/>
    <property type="molecule type" value="Transcribed_RNA"/>
</dbReference>
<dbReference type="InterPro" id="IPR006439">
    <property type="entry name" value="HAD-SF_hydro_IA"/>
</dbReference>